<dbReference type="EMBL" id="AVCI01000001">
    <property type="protein sequence ID" value="KFN44831.1"/>
    <property type="molecule type" value="Genomic_DNA"/>
</dbReference>
<dbReference type="OrthoDB" id="893761at2"/>
<evidence type="ECO:0000256" key="1">
    <source>
        <dbReference type="SAM" id="Phobius"/>
    </source>
</evidence>
<name>A0A091AZG0_9GAMM</name>
<gene>
    <name evidence="2" type="ORF">N789_02105</name>
</gene>
<feature type="transmembrane region" description="Helical" evidence="1">
    <location>
        <begin position="84"/>
        <end position="103"/>
    </location>
</feature>
<protein>
    <submittedName>
        <fullName evidence="2">Uncharacterized protein</fullName>
    </submittedName>
</protein>
<feature type="transmembrane region" description="Helical" evidence="1">
    <location>
        <begin position="5"/>
        <end position="27"/>
    </location>
</feature>
<organism evidence="2 3">
    <name type="scientific">Arenimonas oryziterrae DSM 21050 = YC6267</name>
    <dbReference type="NCBI Taxonomy" id="1121015"/>
    <lineage>
        <taxon>Bacteria</taxon>
        <taxon>Pseudomonadati</taxon>
        <taxon>Pseudomonadota</taxon>
        <taxon>Gammaproteobacteria</taxon>
        <taxon>Lysobacterales</taxon>
        <taxon>Lysobacteraceae</taxon>
        <taxon>Arenimonas</taxon>
    </lineage>
</organism>
<evidence type="ECO:0000313" key="2">
    <source>
        <dbReference type="EMBL" id="KFN44831.1"/>
    </source>
</evidence>
<keyword evidence="1" id="KW-0812">Transmembrane</keyword>
<comment type="caution">
    <text evidence="2">The sequence shown here is derived from an EMBL/GenBank/DDBJ whole genome shotgun (WGS) entry which is preliminary data.</text>
</comment>
<dbReference type="AlphaFoldDB" id="A0A091AZG0"/>
<reference evidence="2 3" key="1">
    <citation type="submission" date="2013-09" db="EMBL/GenBank/DDBJ databases">
        <title>Genome sequencing of Arenimonas oryziterrae.</title>
        <authorList>
            <person name="Chen F."/>
            <person name="Wang G."/>
        </authorList>
    </citation>
    <scope>NUCLEOTIDE SEQUENCE [LARGE SCALE GENOMIC DNA]</scope>
    <source>
        <strain evidence="2 3">YC6267</strain>
    </source>
</reference>
<dbReference type="RefSeq" id="WP_022969002.1">
    <property type="nucleotide sequence ID" value="NZ_ATVD01000002.1"/>
</dbReference>
<keyword evidence="1" id="KW-0472">Membrane</keyword>
<keyword evidence="3" id="KW-1185">Reference proteome</keyword>
<sequence length="142" mass="15077">MWRNLFALVSGVFGAMIVITFIELIGAKLYRAPPGFDFKDPAAVAAFVHSMPLSAELLIVSAWCLGGFAGAFVAARLALGYKTALAMLIGVLIAVGTLANAQSIPHPTWMVVAGVIGPVLLAWLAQWLVQKRQNQNGLASTR</sequence>
<dbReference type="STRING" id="1121015.GCA_000420545_01366"/>
<proteinExistence type="predicted"/>
<dbReference type="PATRIC" id="fig|1121015.4.peg.416"/>
<accession>A0A091AZG0</accession>
<evidence type="ECO:0000313" key="3">
    <source>
        <dbReference type="Proteomes" id="UP000029385"/>
    </source>
</evidence>
<dbReference type="eggNOG" id="ENOG5033BAA">
    <property type="taxonomic scope" value="Bacteria"/>
</dbReference>
<dbReference type="Proteomes" id="UP000029385">
    <property type="component" value="Unassembled WGS sequence"/>
</dbReference>
<keyword evidence="1" id="KW-1133">Transmembrane helix</keyword>
<feature type="transmembrane region" description="Helical" evidence="1">
    <location>
        <begin position="109"/>
        <end position="129"/>
    </location>
</feature>